<dbReference type="Gene3D" id="3.40.309.10">
    <property type="entry name" value="Aldehyde Dehydrogenase, Chain A, domain 2"/>
    <property type="match status" value="1"/>
</dbReference>
<dbReference type="FunFam" id="3.40.309.10:FF:000025">
    <property type="entry name" value="Aldehyde dehydrogenase"/>
    <property type="match status" value="1"/>
</dbReference>
<dbReference type="OrthoDB" id="440325at2759"/>
<dbReference type="PANTHER" id="PTHR43570:SF11">
    <property type="entry name" value="ALDEHYDE DEHYDROGENASE"/>
    <property type="match status" value="1"/>
</dbReference>
<accession>A0A9P1M9C2</accession>
<keyword evidence="3" id="KW-0520">NAD</keyword>
<dbReference type="GO" id="GO:0006081">
    <property type="term" value="P:aldehyde metabolic process"/>
    <property type="evidence" value="ECO:0007669"/>
    <property type="project" value="InterPro"/>
</dbReference>
<protein>
    <recommendedName>
        <fullName evidence="4">Aldehyde dehydrogenase</fullName>
    </recommendedName>
</protein>
<dbReference type="Gene3D" id="3.40.605.10">
    <property type="entry name" value="Aldehyde Dehydrogenase, Chain A, domain 1"/>
    <property type="match status" value="1"/>
</dbReference>
<keyword evidence="8" id="KW-1185">Reference proteome</keyword>
<feature type="active site" evidence="5">
    <location>
        <position position="208"/>
    </location>
</feature>
<dbReference type="GO" id="GO:0004029">
    <property type="term" value="F:aldehyde dehydrogenase (NAD+) activity"/>
    <property type="evidence" value="ECO:0007669"/>
    <property type="project" value="TreeGrafter"/>
</dbReference>
<evidence type="ECO:0000259" key="6">
    <source>
        <dbReference type="Pfam" id="PF00171"/>
    </source>
</evidence>
<comment type="similarity">
    <text evidence="1 4">Belongs to the aldehyde dehydrogenase family.</text>
</comment>
<evidence type="ECO:0000256" key="3">
    <source>
        <dbReference type="ARBA" id="ARBA00023027"/>
    </source>
</evidence>
<feature type="domain" description="Aldehyde dehydrogenase" evidence="6">
    <location>
        <begin position="5"/>
        <end position="192"/>
    </location>
</feature>
<sequence>MASTKIDIGEFSHTPASSIPAIVDGVRATFRSHKTKDVQYRLKQLRKLYWGIVDLQAQFIEALNRDLGMSAFEAELTELDFILEDLRFCLNNLEKWVKEERVSGMNPAFFILNHRIRKEPLGTCLVIGAYNFPVQLSLGPCVGAIAAGNTVVLKPSESSPATATVLKTLFENYLDPDAYTVVNGAIDETTALLDQRKAADTLTPVTLELGGQNPAFVTKNSDIALAARRVLYGKVFNAGQICISTNYVLVDRSVLAAFIEALKATYQTYFPKGAKASPDFGRVVNQRQFQRIKKMIDESKGKIVLGGEMDEAELYIEPTVVLVESKDDSMIVDETFGPAFSLLAVDDLDEAISIANDVYSTPLSLAAFGSSMENKQILNQVTSGGASINDAFVHASMSPAPFGGVGQSGTGAYRGKASFDTFSHARTIAQTPGWADSLFRVRYMPYNFKKLNQMPRPPRKNLGFDREGNVVRGVSYWLGFITRLGATGAKGALLRWIVVLVSAVAFARRVNFETVRLIL</sequence>
<name>A0A9P1M9C2_9PEZI</name>
<feature type="active site" evidence="5">
    <location>
        <position position="242"/>
    </location>
</feature>
<dbReference type="Proteomes" id="UP000838763">
    <property type="component" value="Unassembled WGS sequence"/>
</dbReference>
<evidence type="ECO:0000313" key="8">
    <source>
        <dbReference type="Proteomes" id="UP000838763"/>
    </source>
</evidence>
<dbReference type="InterPro" id="IPR016163">
    <property type="entry name" value="Ald_DH_C"/>
</dbReference>
<organism evidence="7 8">
    <name type="scientific">Parascedosporium putredinis</name>
    <dbReference type="NCBI Taxonomy" id="1442378"/>
    <lineage>
        <taxon>Eukaryota</taxon>
        <taxon>Fungi</taxon>
        <taxon>Dikarya</taxon>
        <taxon>Ascomycota</taxon>
        <taxon>Pezizomycotina</taxon>
        <taxon>Sordariomycetes</taxon>
        <taxon>Hypocreomycetidae</taxon>
        <taxon>Microascales</taxon>
        <taxon>Microascaceae</taxon>
        <taxon>Parascedosporium</taxon>
    </lineage>
</organism>
<gene>
    <name evidence="7" type="ORF">PPNO1_LOCUS4781</name>
</gene>
<evidence type="ECO:0000256" key="4">
    <source>
        <dbReference type="PIRNR" id="PIRNR036492"/>
    </source>
</evidence>
<evidence type="ECO:0000256" key="5">
    <source>
        <dbReference type="PIRSR" id="PIRSR036492-1"/>
    </source>
</evidence>
<reference evidence="7" key="1">
    <citation type="submission" date="2022-11" db="EMBL/GenBank/DDBJ databases">
        <authorList>
            <person name="Scott C."/>
            <person name="Bruce N."/>
        </authorList>
    </citation>
    <scope>NUCLEOTIDE SEQUENCE</scope>
</reference>
<evidence type="ECO:0000256" key="2">
    <source>
        <dbReference type="ARBA" id="ARBA00023002"/>
    </source>
</evidence>
<proteinExistence type="inferred from homology"/>
<feature type="domain" description="Aldehyde dehydrogenase" evidence="6">
    <location>
        <begin position="196"/>
        <end position="428"/>
    </location>
</feature>
<comment type="caution">
    <text evidence="7">The sequence shown here is derived from an EMBL/GenBank/DDBJ whole genome shotgun (WGS) entry which is preliminary data.</text>
</comment>
<dbReference type="PANTHER" id="PTHR43570">
    <property type="entry name" value="ALDEHYDE DEHYDROGENASE"/>
    <property type="match status" value="1"/>
</dbReference>
<dbReference type="Pfam" id="PF00171">
    <property type="entry name" value="Aldedh"/>
    <property type="match status" value="2"/>
</dbReference>
<keyword evidence="2 4" id="KW-0560">Oxidoreductase</keyword>
<dbReference type="InterPro" id="IPR016161">
    <property type="entry name" value="Ald_DH/histidinol_DH"/>
</dbReference>
<dbReference type="GO" id="GO:0005737">
    <property type="term" value="C:cytoplasm"/>
    <property type="evidence" value="ECO:0007669"/>
    <property type="project" value="TreeGrafter"/>
</dbReference>
<dbReference type="EMBL" id="CALLCH030000012">
    <property type="protein sequence ID" value="CAI4215062.1"/>
    <property type="molecule type" value="Genomic_DNA"/>
</dbReference>
<evidence type="ECO:0000256" key="1">
    <source>
        <dbReference type="ARBA" id="ARBA00009986"/>
    </source>
</evidence>
<dbReference type="InterPro" id="IPR015590">
    <property type="entry name" value="Aldehyde_DH_dom"/>
</dbReference>
<dbReference type="InterPro" id="IPR016162">
    <property type="entry name" value="Ald_DH_N"/>
</dbReference>
<evidence type="ECO:0000313" key="7">
    <source>
        <dbReference type="EMBL" id="CAI4215062.1"/>
    </source>
</evidence>
<dbReference type="PIRSF" id="PIRSF036492">
    <property type="entry name" value="ALDH"/>
    <property type="match status" value="1"/>
</dbReference>
<dbReference type="AlphaFoldDB" id="A0A9P1M9C2"/>
<dbReference type="SUPFAM" id="SSF53720">
    <property type="entry name" value="ALDH-like"/>
    <property type="match status" value="1"/>
</dbReference>
<dbReference type="InterPro" id="IPR012394">
    <property type="entry name" value="Aldehyde_DH_NAD(P)"/>
</dbReference>